<evidence type="ECO:0000313" key="2">
    <source>
        <dbReference type="EMBL" id="CAI2377108.1"/>
    </source>
</evidence>
<feature type="transmembrane region" description="Helical" evidence="1">
    <location>
        <begin position="110"/>
        <end position="140"/>
    </location>
</feature>
<organism evidence="2 3">
    <name type="scientific">Euplotes crassus</name>
    <dbReference type="NCBI Taxonomy" id="5936"/>
    <lineage>
        <taxon>Eukaryota</taxon>
        <taxon>Sar</taxon>
        <taxon>Alveolata</taxon>
        <taxon>Ciliophora</taxon>
        <taxon>Intramacronucleata</taxon>
        <taxon>Spirotrichea</taxon>
        <taxon>Hypotrichia</taxon>
        <taxon>Euplotida</taxon>
        <taxon>Euplotidae</taxon>
        <taxon>Moneuplotes</taxon>
    </lineage>
</organism>
<keyword evidence="1" id="KW-0472">Membrane</keyword>
<feature type="transmembrane region" description="Helical" evidence="1">
    <location>
        <begin position="208"/>
        <end position="225"/>
    </location>
</feature>
<keyword evidence="3" id="KW-1185">Reference proteome</keyword>
<sequence>MECDKEIDYDPLECRLRCQYCICCTLDNWNEASKYEVDDLKRCVCGHVVTQNSVEDFKVLVEAYGSEDDKRRIKNLCQEEDLNWQDPSADGTALIAKSIMVSNDEDQNGLVICVIVRLVMLLIVAKIFAFAHLFLFGYSYFSELSTLAFEVLITEQGNYILIRISQEFPLLIYFWILYKLEASILDHDIPICLHLVLKLNFGITTRELCDYGFIYFVIVYCFIKYTGSPIFYLYLLLSFLIILTKLVVFVSNKITYLILGKEYLMHCIREY</sequence>
<gene>
    <name evidence="2" type="ORF">ECRASSUSDP1_LOCUS18491</name>
</gene>
<evidence type="ECO:0000256" key="1">
    <source>
        <dbReference type="SAM" id="Phobius"/>
    </source>
</evidence>
<accession>A0AAD2D2A2</accession>
<proteinExistence type="predicted"/>
<name>A0AAD2D2A2_EUPCR</name>
<feature type="transmembrane region" description="Helical" evidence="1">
    <location>
        <begin position="231"/>
        <end position="251"/>
    </location>
</feature>
<reference evidence="2" key="1">
    <citation type="submission" date="2023-07" db="EMBL/GenBank/DDBJ databases">
        <authorList>
            <consortium name="AG Swart"/>
            <person name="Singh M."/>
            <person name="Singh A."/>
            <person name="Seah K."/>
            <person name="Emmerich C."/>
        </authorList>
    </citation>
    <scope>NUCLEOTIDE SEQUENCE</scope>
    <source>
        <strain evidence="2">DP1</strain>
    </source>
</reference>
<feature type="transmembrane region" description="Helical" evidence="1">
    <location>
        <begin position="160"/>
        <end position="178"/>
    </location>
</feature>
<dbReference type="EMBL" id="CAMPGE010018718">
    <property type="protein sequence ID" value="CAI2377108.1"/>
    <property type="molecule type" value="Genomic_DNA"/>
</dbReference>
<comment type="caution">
    <text evidence="2">The sequence shown here is derived from an EMBL/GenBank/DDBJ whole genome shotgun (WGS) entry which is preliminary data.</text>
</comment>
<dbReference type="Proteomes" id="UP001295684">
    <property type="component" value="Unassembled WGS sequence"/>
</dbReference>
<protein>
    <submittedName>
        <fullName evidence="2">Uncharacterized protein</fullName>
    </submittedName>
</protein>
<evidence type="ECO:0000313" key="3">
    <source>
        <dbReference type="Proteomes" id="UP001295684"/>
    </source>
</evidence>
<keyword evidence="1" id="KW-1133">Transmembrane helix</keyword>
<keyword evidence="1" id="KW-0812">Transmembrane</keyword>
<dbReference type="AlphaFoldDB" id="A0AAD2D2A2"/>